<reference evidence="2 3" key="1">
    <citation type="submission" date="2014-03" db="EMBL/GenBank/DDBJ databases">
        <title>Genomics of Bifidobacteria.</title>
        <authorList>
            <person name="Ventura M."/>
            <person name="Milani C."/>
            <person name="Lugli G.A."/>
        </authorList>
    </citation>
    <scope>NUCLEOTIDE SEQUENCE [LARGE SCALE GENOMIC DNA]</scope>
    <source>
        <strain evidence="2 3">LMG 11586</strain>
    </source>
</reference>
<dbReference type="AlphaFoldDB" id="A0A087AP54"/>
<keyword evidence="3" id="KW-1185">Reference proteome</keyword>
<dbReference type="EMBL" id="JGYX01000005">
    <property type="protein sequence ID" value="KFI60554.1"/>
    <property type="molecule type" value="Genomic_DNA"/>
</dbReference>
<dbReference type="CDD" id="cd00090">
    <property type="entry name" value="HTH_ARSR"/>
    <property type="match status" value="1"/>
</dbReference>
<evidence type="ECO:0000259" key="1">
    <source>
        <dbReference type="Pfam" id="PF04326"/>
    </source>
</evidence>
<dbReference type="eggNOG" id="COG2865">
    <property type="taxonomic scope" value="Bacteria"/>
</dbReference>
<dbReference type="InterPro" id="IPR038461">
    <property type="entry name" value="Schlafen_AlbA_2_dom_sf"/>
</dbReference>
<feature type="domain" description="Schlafen AlbA-2" evidence="1">
    <location>
        <begin position="20"/>
        <end position="138"/>
    </location>
</feature>
<protein>
    <submittedName>
        <fullName evidence="2">Transcriptional regulator</fullName>
        <ecNumber evidence="2">3.6.4.12</ecNumber>
    </submittedName>
</protein>
<evidence type="ECO:0000313" key="2">
    <source>
        <dbReference type="EMBL" id="KFI60554.1"/>
    </source>
</evidence>
<evidence type="ECO:0000313" key="3">
    <source>
        <dbReference type="Proteomes" id="UP000029046"/>
    </source>
</evidence>
<dbReference type="InterPro" id="IPR038475">
    <property type="entry name" value="RecG_C_sf"/>
</dbReference>
<dbReference type="Gene3D" id="3.30.950.30">
    <property type="entry name" value="Schlafen, AAA domain"/>
    <property type="match status" value="1"/>
</dbReference>
<dbReference type="EC" id="3.6.4.12" evidence="2"/>
<dbReference type="SUPFAM" id="SSF46785">
    <property type="entry name" value="Winged helix' DNA-binding domain"/>
    <property type="match status" value="1"/>
</dbReference>
<comment type="caution">
    <text evidence="2">The sequence shown here is derived from an EMBL/GenBank/DDBJ whole genome shotgun (WGS) entry which is preliminary data.</text>
</comment>
<name>A0A087AP54_9BIFI</name>
<dbReference type="RefSeq" id="WP_033507953.1">
    <property type="nucleotide sequence ID" value="NZ_JGYX01000005.1"/>
</dbReference>
<dbReference type="InterPro" id="IPR036390">
    <property type="entry name" value="WH_DNA-bd_sf"/>
</dbReference>
<proteinExistence type="predicted"/>
<dbReference type="InterPro" id="IPR007421">
    <property type="entry name" value="Schlafen_AlbA_2_dom"/>
</dbReference>
<organism evidence="2 3">
    <name type="scientific">Bifidobacterium pullorum subsp. gallinarum</name>
    <dbReference type="NCBI Taxonomy" id="78344"/>
    <lineage>
        <taxon>Bacteria</taxon>
        <taxon>Bacillati</taxon>
        <taxon>Actinomycetota</taxon>
        <taxon>Actinomycetes</taxon>
        <taxon>Bifidobacteriales</taxon>
        <taxon>Bifidobacteriaceae</taxon>
        <taxon>Bifidobacterium</taxon>
    </lineage>
</organism>
<dbReference type="PANTHER" id="PTHR30595">
    <property type="entry name" value="GLPR-RELATED TRANSCRIPTIONAL REPRESSOR"/>
    <property type="match status" value="1"/>
</dbReference>
<dbReference type="Pfam" id="PF13749">
    <property type="entry name" value="HATPase_c_4"/>
    <property type="match status" value="1"/>
</dbReference>
<keyword evidence="2" id="KW-0378">Hydrolase</keyword>
<dbReference type="OrthoDB" id="9805115at2"/>
<dbReference type="InterPro" id="IPR036388">
    <property type="entry name" value="WH-like_DNA-bd_sf"/>
</dbReference>
<dbReference type="GO" id="GO:0003678">
    <property type="term" value="F:DNA helicase activity"/>
    <property type="evidence" value="ECO:0007669"/>
    <property type="project" value="UniProtKB-EC"/>
</dbReference>
<dbReference type="InterPro" id="IPR011991">
    <property type="entry name" value="ArsR-like_HTH"/>
</dbReference>
<dbReference type="GO" id="GO:0016787">
    <property type="term" value="F:hydrolase activity"/>
    <property type="evidence" value="ECO:0007669"/>
    <property type="project" value="UniProtKB-KW"/>
</dbReference>
<gene>
    <name evidence="2" type="ORF">BIGA_1147</name>
</gene>
<dbReference type="PANTHER" id="PTHR30595:SF6">
    <property type="entry name" value="SCHLAFEN ALBA-2 DOMAIN-CONTAINING PROTEIN"/>
    <property type="match status" value="1"/>
</dbReference>
<dbReference type="Gene3D" id="1.10.10.10">
    <property type="entry name" value="Winged helix-like DNA-binding domain superfamily/Winged helix DNA-binding domain"/>
    <property type="match status" value="1"/>
</dbReference>
<dbReference type="Gene3D" id="3.30.565.60">
    <property type="match status" value="1"/>
</dbReference>
<accession>A0A087AP54</accession>
<dbReference type="Pfam" id="PF04326">
    <property type="entry name" value="SLFN_AlbA_2"/>
    <property type="match status" value="1"/>
</dbReference>
<dbReference type="Proteomes" id="UP000029046">
    <property type="component" value="Unassembled WGS sequence"/>
</dbReference>
<dbReference type="Pfam" id="PF13412">
    <property type="entry name" value="HTH_24"/>
    <property type="match status" value="1"/>
</dbReference>
<sequence length="490" mass="54092">MGTEDLEQLIAHMRQIGNDTQTCEVKEASSKLPESVVETLSAFSNGTGGTLILGLSEKNGFTPVSNFNATAMQESLAAACAKMTPPVRPITEILPFEGINLLVAEIPAMSKKDKPCYVTTRGRYQGSYIRTGDGDRKLTQYEIDRLIEEHTQPTYDDEIVTGATLDDLDRDLVSAFIARQRALHPRVFASRDDETILTSMHVVHRDGDMLRPTLGGLMSLGIFPQQFFPRLNVTFTVFPGTTKAETTSDGRRFLDAQTLVGPIPLMIDDAANAVVKNMRTGAIIDGAFRKDVPDYPDKAVREAIANALMHRDYSPDARGSQVQVNMYLDRLEILNPGGLFGNVTIETLGHAGISASRNQFLSNILETTPYPGGGYVVENRGTGYQVIEEELQEALMPPPEPLNTLTYFSLTFAKRRVSESERRVIASDDVETAIIALLHEQSSASTRELVELSGLSRSAIVNHLNRLIKADVIEPTHIARSPKQRYRLKR</sequence>